<protein>
    <submittedName>
        <fullName evidence="1">Uncharacterized protein</fullName>
    </submittedName>
</protein>
<keyword evidence="2" id="KW-1185">Reference proteome</keyword>
<proteinExistence type="predicted"/>
<organism evidence="1 2">
    <name type="scientific">Tanacetum coccineum</name>
    <dbReference type="NCBI Taxonomy" id="301880"/>
    <lineage>
        <taxon>Eukaryota</taxon>
        <taxon>Viridiplantae</taxon>
        <taxon>Streptophyta</taxon>
        <taxon>Embryophyta</taxon>
        <taxon>Tracheophyta</taxon>
        <taxon>Spermatophyta</taxon>
        <taxon>Magnoliopsida</taxon>
        <taxon>eudicotyledons</taxon>
        <taxon>Gunneridae</taxon>
        <taxon>Pentapetalae</taxon>
        <taxon>asterids</taxon>
        <taxon>campanulids</taxon>
        <taxon>Asterales</taxon>
        <taxon>Asteraceae</taxon>
        <taxon>Asteroideae</taxon>
        <taxon>Anthemideae</taxon>
        <taxon>Anthemidinae</taxon>
        <taxon>Tanacetum</taxon>
    </lineage>
</organism>
<reference evidence="1" key="1">
    <citation type="journal article" date="2022" name="Int. J. Mol. Sci.">
        <title>Draft Genome of Tanacetum Coccineum: Genomic Comparison of Closely Related Tanacetum-Family Plants.</title>
        <authorList>
            <person name="Yamashiro T."/>
            <person name="Shiraishi A."/>
            <person name="Nakayama K."/>
            <person name="Satake H."/>
        </authorList>
    </citation>
    <scope>NUCLEOTIDE SEQUENCE</scope>
</reference>
<gene>
    <name evidence="1" type="ORF">Tco_0906579</name>
</gene>
<dbReference type="EMBL" id="BQNB010014281">
    <property type="protein sequence ID" value="GJT26304.1"/>
    <property type="molecule type" value="Genomic_DNA"/>
</dbReference>
<accession>A0ABQ5CN21</accession>
<sequence length="148" mass="17086">MQKKSFKTFFALLKGVLDVSCTPKWLKKNAELCMVEKFLVEKNLVYKDEDSWKAEMAKEKGQAMAKADFYGKPKRRLINCLYLMFSPRIVSIKSPKNQLNKYESSSIRESSSFPRGKTVMELINDGFPVDSFVHVSTNWKTKVDAWKG</sequence>
<evidence type="ECO:0000313" key="2">
    <source>
        <dbReference type="Proteomes" id="UP001151760"/>
    </source>
</evidence>
<name>A0ABQ5CN21_9ASTR</name>
<reference evidence="1" key="2">
    <citation type="submission" date="2022-01" db="EMBL/GenBank/DDBJ databases">
        <authorList>
            <person name="Yamashiro T."/>
            <person name="Shiraishi A."/>
            <person name="Satake H."/>
            <person name="Nakayama K."/>
        </authorList>
    </citation>
    <scope>NUCLEOTIDE SEQUENCE</scope>
</reference>
<comment type="caution">
    <text evidence="1">The sequence shown here is derived from an EMBL/GenBank/DDBJ whole genome shotgun (WGS) entry which is preliminary data.</text>
</comment>
<dbReference type="Proteomes" id="UP001151760">
    <property type="component" value="Unassembled WGS sequence"/>
</dbReference>
<evidence type="ECO:0000313" key="1">
    <source>
        <dbReference type="EMBL" id="GJT26304.1"/>
    </source>
</evidence>